<feature type="non-terminal residue" evidence="1">
    <location>
        <position position="1"/>
    </location>
</feature>
<comment type="caution">
    <text evidence="1">The sequence shown here is derived from an EMBL/GenBank/DDBJ whole genome shotgun (WGS) entry which is preliminary data.</text>
</comment>
<evidence type="ECO:0000313" key="2">
    <source>
        <dbReference type="Proteomes" id="UP000265520"/>
    </source>
</evidence>
<reference evidence="1 2" key="1">
    <citation type="journal article" date="2018" name="Front. Plant Sci.">
        <title>Red Clover (Trifolium pratense) and Zigzag Clover (T. medium) - A Picture of Genomic Similarities and Differences.</title>
        <authorList>
            <person name="Dluhosova J."/>
            <person name="Istvanek J."/>
            <person name="Nedelnik J."/>
            <person name="Repkova J."/>
        </authorList>
    </citation>
    <scope>NUCLEOTIDE SEQUENCE [LARGE SCALE GENOMIC DNA]</scope>
    <source>
        <strain evidence="2">cv. 10/8</strain>
        <tissue evidence="1">Leaf</tissue>
    </source>
</reference>
<evidence type="ECO:0000313" key="1">
    <source>
        <dbReference type="EMBL" id="MCI69191.1"/>
    </source>
</evidence>
<proteinExistence type="predicted"/>
<accession>A0A392U6Q8</accession>
<protein>
    <submittedName>
        <fullName evidence="1">Uncharacterized protein</fullName>
    </submittedName>
</protein>
<dbReference type="AlphaFoldDB" id="A0A392U6Q8"/>
<sequence length="34" mass="3574">AGFCDCGAMKVDYGPSPNWAKFGIDEEDLLGIGP</sequence>
<organism evidence="1 2">
    <name type="scientific">Trifolium medium</name>
    <dbReference type="NCBI Taxonomy" id="97028"/>
    <lineage>
        <taxon>Eukaryota</taxon>
        <taxon>Viridiplantae</taxon>
        <taxon>Streptophyta</taxon>
        <taxon>Embryophyta</taxon>
        <taxon>Tracheophyta</taxon>
        <taxon>Spermatophyta</taxon>
        <taxon>Magnoliopsida</taxon>
        <taxon>eudicotyledons</taxon>
        <taxon>Gunneridae</taxon>
        <taxon>Pentapetalae</taxon>
        <taxon>rosids</taxon>
        <taxon>fabids</taxon>
        <taxon>Fabales</taxon>
        <taxon>Fabaceae</taxon>
        <taxon>Papilionoideae</taxon>
        <taxon>50 kb inversion clade</taxon>
        <taxon>NPAAA clade</taxon>
        <taxon>Hologalegina</taxon>
        <taxon>IRL clade</taxon>
        <taxon>Trifolieae</taxon>
        <taxon>Trifolium</taxon>
    </lineage>
</organism>
<dbReference type="Proteomes" id="UP000265520">
    <property type="component" value="Unassembled WGS sequence"/>
</dbReference>
<keyword evidence="2" id="KW-1185">Reference proteome</keyword>
<dbReference type="EMBL" id="LXQA010750987">
    <property type="protein sequence ID" value="MCI69191.1"/>
    <property type="molecule type" value="Genomic_DNA"/>
</dbReference>
<name>A0A392U6Q8_9FABA</name>